<dbReference type="SUPFAM" id="SSF53067">
    <property type="entry name" value="Actin-like ATPase domain"/>
    <property type="match status" value="2"/>
</dbReference>
<keyword evidence="3" id="KW-1185">Reference proteome</keyword>
<dbReference type="Gene3D" id="3.30.420.40">
    <property type="match status" value="2"/>
</dbReference>
<feature type="domain" description="Gcp-like" evidence="1">
    <location>
        <begin position="33"/>
        <end position="144"/>
    </location>
</feature>
<dbReference type="NCBIfam" id="TIGR03725">
    <property type="entry name" value="T6A_YeaZ"/>
    <property type="match status" value="1"/>
</dbReference>
<dbReference type="GO" id="GO:0005829">
    <property type="term" value="C:cytosol"/>
    <property type="evidence" value="ECO:0007669"/>
    <property type="project" value="TreeGrafter"/>
</dbReference>
<dbReference type="CDD" id="cd24032">
    <property type="entry name" value="ASKHA_NBD_TsaB"/>
    <property type="match status" value="1"/>
</dbReference>
<gene>
    <name evidence="2" type="ORF">HNQ50_004259</name>
</gene>
<sequence length="230" mass="24449">MPHYLALDTSTEYLSLALSGTAEGVTVRDWHVGQRHAELTLPSIEQLLADTGVSRKDIAGIAFGMGPGSFTGLRIGCGIAQGLAFGLSVPILGVSTLLALAEQCPAERAYACLDARMNQVYSAAWQRDANGQWQEAIAATVCDPDAVPVPDDAGWTVLGSGFAAYADALNTRLAGKISQHIAERFPHAREILKLAAPQFDAGKGLPADQAELLYLRDKVALKTHERVAKP</sequence>
<proteinExistence type="predicted"/>
<organism evidence="2 3">
    <name type="scientific">Silvimonas terrae</name>
    <dbReference type="NCBI Taxonomy" id="300266"/>
    <lineage>
        <taxon>Bacteria</taxon>
        <taxon>Pseudomonadati</taxon>
        <taxon>Pseudomonadota</taxon>
        <taxon>Betaproteobacteria</taxon>
        <taxon>Neisseriales</taxon>
        <taxon>Chitinibacteraceae</taxon>
        <taxon>Silvimonas</taxon>
    </lineage>
</organism>
<name>A0A840RMT5_9NEIS</name>
<protein>
    <submittedName>
        <fullName evidence="2">tRNA threonylcarbamoyladenosine biosynthesis protein TsaB</fullName>
    </submittedName>
</protein>
<dbReference type="RefSeq" id="WP_184103142.1">
    <property type="nucleotide sequence ID" value="NZ_JACHHN010000011.1"/>
</dbReference>
<accession>A0A840RMT5</accession>
<dbReference type="GO" id="GO:0002949">
    <property type="term" value="P:tRNA threonylcarbamoyladenosine modification"/>
    <property type="evidence" value="ECO:0007669"/>
    <property type="project" value="InterPro"/>
</dbReference>
<dbReference type="AlphaFoldDB" id="A0A840RMT5"/>
<dbReference type="InterPro" id="IPR022496">
    <property type="entry name" value="T6A_TsaB"/>
</dbReference>
<evidence type="ECO:0000313" key="3">
    <source>
        <dbReference type="Proteomes" id="UP000543030"/>
    </source>
</evidence>
<dbReference type="Proteomes" id="UP000543030">
    <property type="component" value="Unassembled WGS sequence"/>
</dbReference>
<reference evidence="2 3" key="1">
    <citation type="submission" date="2020-08" db="EMBL/GenBank/DDBJ databases">
        <title>Genomic Encyclopedia of Type Strains, Phase IV (KMG-IV): sequencing the most valuable type-strain genomes for metagenomic binning, comparative biology and taxonomic classification.</title>
        <authorList>
            <person name="Goeker M."/>
        </authorList>
    </citation>
    <scope>NUCLEOTIDE SEQUENCE [LARGE SCALE GENOMIC DNA]</scope>
    <source>
        <strain evidence="2 3">DSM 18233</strain>
    </source>
</reference>
<evidence type="ECO:0000259" key="1">
    <source>
        <dbReference type="Pfam" id="PF00814"/>
    </source>
</evidence>
<dbReference type="InterPro" id="IPR043129">
    <property type="entry name" value="ATPase_NBD"/>
</dbReference>
<evidence type="ECO:0000313" key="2">
    <source>
        <dbReference type="EMBL" id="MBB5193502.1"/>
    </source>
</evidence>
<dbReference type="PANTHER" id="PTHR11735:SF11">
    <property type="entry name" value="TRNA THREONYLCARBAMOYLADENOSINE BIOSYNTHESIS PROTEIN TSAB"/>
    <property type="match status" value="1"/>
</dbReference>
<comment type="caution">
    <text evidence="2">The sequence shown here is derived from an EMBL/GenBank/DDBJ whole genome shotgun (WGS) entry which is preliminary data.</text>
</comment>
<dbReference type="Pfam" id="PF00814">
    <property type="entry name" value="TsaD"/>
    <property type="match status" value="1"/>
</dbReference>
<dbReference type="PANTHER" id="PTHR11735">
    <property type="entry name" value="TRNA N6-ADENOSINE THREONYLCARBAMOYLTRANSFERASE"/>
    <property type="match status" value="1"/>
</dbReference>
<dbReference type="EMBL" id="JACHHN010000011">
    <property type="protein sequence ID" value="MBB5193502.1"/>
    <property type="molecule type" value="Genomic_DNA"/>
</dbReference>
<dbReference type="InterPro" id="IPR000905">
    <property type="entry name" value="Gcp-like_dom"/>
</dbReference>